<dbReference type="HOGENOM" id="CLU_001788_0_1_1"/>
<evidence type="ECO:0000256" key="4">
    <source>
        <dbReference type="ARBA" id="ARBA00023136"/>
    </source>
</evidence>
<comment type="subcellular location">
    <subcellularLocation>
        <location evidence="1">Membrane</location>
        <topology evidence="1">Multi-pass membrane protein</topology>
    </subcellularLocation>
</comment>
<sequence length="873" mass="98367">LDWYTITMAIKASIPPAVLVCAIQSNSWINHFKTNAYLAPITSTCVLPALPRAMLITHNIRLTFCLVLSYCWALLAGWCGVQARQHTTHDINDLNAYNSSAEAVVAIFLIFCIWCVFTLRSAFPSWGLQCTMAGIFTVATLPNIARAPNMSTVIDETNIILESFLVGQAVGFVNALILFPQSCRGVFRKDMGACLDELVAVTQAQRKCMEYILIKRFSTGEETTSISSISQLEAALQRFVNAVAKIGRDGEYAAREISWGILDHSRLEEISSLLVDLIPPASGLSSVADLLQLHIDGYNDMNGHCDTNNDLSVEDDWQHLEAAMDQYSRKMSEEIIRGIEHAKLRLQLTKGHSPFNRCRVRKADEEHQGVTSNPGDVGYLESYRDVFNKNHMLSQDSNSMTNNKLLDCFIQHRPQVGNLSQYTSEMHSSTLRYFLFLHSQTILSSLGEELLKLLIYLDDCYTQPKRLLIPYFLRPSYWVGKLVRLSDFRRDGSAQNTDTQPNFKLGSAFYNPKNPDHLPPTNLMETMGDYMRKICAGFRSDHAAHGLRGICAIMTIAIIAFLHDSQDFYFAQRFLWALFAILLSMARTAGSSTFLLIGRVLGTIASMVTSYIIWYAVDEKTPGILILLWLWFIVIGYLFVKFPDFFSIWFVALIASIVMIANELQTRKLGKEVVLQSGQAVYAPYIIFPYRLAVVTLGVGTGYFWTVFPYPLSEHSELRQIIAKTMYELAHYYMCIQQTIIARLHGNFGDLGDKTSPGSHLQAARRRIFHKYQALNTRSKTSFQFLDWEFALGGRFPKQTYGEMLSILERLGSYMTLASYVSRELKVPDAASSWWANDPTGTAEAHLTPDGITARMIILHSALSRAHPLPPEL</sequence>
<dbReference type="OMA" id="WCGVQAR"/>
<dbReference type="VEuPathDB" id="FungiDB:TRIVIDRAFT_132669"/>
<dbReference type="Pfam" id="PF13515">
    <property type="entry name" value="FUSC_2"/>
    <property type="match status" value="1"/>
</dbReference>
<feature type="transmembrane region" description="Helical" evidence="5">
    <location>
        <begin position="596"/>
        <end position="617"/>
    </location>
</feature>
<dbReference type="RefSeq" id="XP_013954646.1">
    <property type="nucleotide sequence ID" value="XM_014099171.1"/>
</dbReference>
<dbReference type="PANTHER" id="PTHR37994:SF4">
    <property type="entry name" value="ER TRANSPORTER 6TM N-TERMINAL DOMAIN-CONTAINING PROTEIN-RELATED"/>
    <property type="match status" value="1"/>
</dbReference>
<evidence type="ECO:0000256" key="1">
    <source>
        <dbReference type="ARBA" id="ARBA00004141"/>
    </source>
</evidence>
<dbReference type="InParanoid" id="G9MYN5"/>
<accession>G9MYN5</accession>
<feature type="non-terminal residue" evidence="9">
    <location>
        <position position="1"/>
    </location>
</feature>
<proteinExistence type="predicted"/>
<dbReference type="GeneID" id="25787577"/>
<dbReference type="InterPro" id="IPR018820">
    <property type="entry name" value="BRE4-related_DUF2421"/>
</dbReference>
<keyword evidence="10" id="KW-1185">Reference proteome</keyword>
<keyword evidence="4 5" id="KW-0472">Membrane</keyword>
<dbReference type="PANTHER" id="PTHR37994">
    <property type="entry name" value="ARAE_2_N DOMAIN-CONTAINING PROTEIN-RELATED"/>
    <property type="match status" value="1"/>
</dbReference>
<feature type="transmembrane region" description="Helical" evidence="5">
    <location>
        <begin position="543"/>
        <end position="562"/>
    </location>
</feature>
<evidence type="ECO:0000259" key="8">
    <source>
        <dbReference type="Pfam" id="PF13515"/>
    </source>
</evidence>
<feature type="non-terminal residue" evidence="9">
    <location>
        <position position="873"/>
    </location>
</feature>
<evidence type="ECO:0000256" key="3">
    <source>
        <dbReference type="ARBA" id="ARBA00022989"/>
    </source>
</evidence>
<dbReference type="AlphaFoldDB" id="G9MYN5"/>
<feature type="transmembrane region" description="Helical" evidence="5">
    <location>
        <begin position="646"/>
        <end position="664"/>
    </location>
</feature>
<feature type="transmembrane region" description="Helical" evidence="5">
    <location>
        <begin position="624"/>
        <end position="640"/>
    </location>
</feature>
<organism evidence="9 10">
    <name type="scientific">Hypocrea virens (strain Gv29-8 / FGSC 10586)</name>
    <name type="common">Gliocladium virens</name>
    <name type="synonym">Trichoderma virens</name>
    <dbReference type="NCBI Taxonomy" id="413071"/>
    <lineage>
        <taxon>Eukaryota</taxon>
        <taxon>Fungi</taxon>
        <taxon>Dikarya</taxon>
        <taxon>Ascomycota</taxon>
        <taxon>Pezizomycotina</taxon>
        <taxon>Sordariomycetes</taxon>
        <taxon>Hypocreomycetidae</taxon>
        <taxon>Hypocreales</taxon>
        <taxon>Hypocreaceae</taxon>
        <taxon>Trichoderma</taxon>
    </lineage>
</organism>
<dbReference type="OrthoDB" id="2274698at2759"/>
<evidence type="ECO:0000313" key="10">
    <source>
        <dbReference type="Proteomes" id="UP000007115"/>
    </source>
</evidence>
<dbReference type="EMBL" id="ABDF02000079">
    <property type="protein sequence ID" value="EHK20449.1"/>
    <property type="molecule type" value="Genomic_DNA"/>
</dbReference>
<dbReference type="Proteomes" id="UP000007115">
    <property type="component" value="Unassembled WGS sequence"/>
</dbReference>
<feature type="transmembrane region" description="Helical" evidence="5">
    <location>
        <begin position="101"/>
        <end position="120"/>
    </location>
</feature>
<gene>
    <name evidence="9" type="ORF">TRIVIDRAFT_132669</name>
</gene>
<feature type="domain" description="Integral membrane bound transporter" evidence="8">
    <location>
        <begin position="559"/>
        <end position="704"/>
    </location>
</feature>
<dbReference type="STRING" id="413071.G9MYN5"/>
<evidence type="ECO:0000256" key="5">
    <source>
        <dbReference type="SAM" id="Phobius"/>
    </source>
</evidence>
<evidence type="ECO:0000259" key="7">
    <source>
        <dbReference type="Pfam" id="PF10337"/>
    </source>
</evidence>
<protein>
    <recommendedName>
        <fullName evidence="11">ER transporter 6TM N-terminal domain-containing protein</fullName>
    </recommendedName>
</protein>
<dbReference type="eggNOG" id="KOG4711">
    <property type="taxonomic scope" value="Eukaryota"/>
</dbReference>
<dbReference type="InterPro" id="IPR018823">
    <property type="entry name" value="ArAE_2_N"/>
</dbReference>
<name>G9MYN5_HYPVG</name>
<comment type="caution">
    <text evidence="9">The sequence shown here is derived from an EMBL/GenBank/DDBJ whole genome shotgun (WGS) entry which is preliminary data.</text>
</comment>
<feature type="transmembrane region" description="Helical" evidence="5">
    <location>
        <begin position="685"/>
        <end position="705"/>
    </location>
</feature>
<dbReference type="Pfam" id="PF10334">
    <property type="entry name" value="BRE4"/>
    <property type="match status" value="1"/>
</dbReference>
<feature type="domain" description="DUF2421" evidence="6">
    <location>
        <begin position="709"/>
        <end position="870"/>
    </location>
</feature>
<keyword evidence="2 5" id="KW-0812">Transmembrane</keyword>
<feature type="transmembrane region" description="Helical" evidence="5">
    <location>
        <begin position="574"/>
        <end position="590"/>
    </location>
</feature>
<dbReference type="InterPro" id="IPR049453">
    <property type="entry name" value="Memb_transporter_dom"/>
</dbReference>
<feature type="transmembrane region" description="Helical" evidence="5">
    <location>
        <begin position="60"/>
        <end position="81"/>
    </location>
</feature>
<keyword evidence="3 5" id="KW-1133">Transmembrane helix</keyword>
<feature type="domain" description="Putative ER transporter 6TM N-terminal" evidence="7">
    <location>
        <begin position="90"/>
        <end position="299"/>
    </location>
</feature>
<feature type="transmembrane region" description="Helical" evidence="5">
    <location>
        <begin position="159"/>
        <end position="179"/>
    </location>
</feature>
<reference evidence="9 10" key="1">
    <citation type="journal article" date="2011" name="Genome Biol.">
        <title>Comparative genome sequence analysis underscores mycoparasitism as the ancestral life style of Trichoderma.</title>
        <authorList>
            <person name="Kubicek C.P."/>
            <person name="Herrera-Estrella A."/>
            <person name="Seidl-Seiboth V."/>
            <person name="Martinez D.A."/>
            <person name="Druzhinina I.S."/>
            <person name="Thon M."/>
            <person name="Zeilinger S."/>
            <person name="Casas-Flores S."/>
            <person name="Horwitz B.A."/>
            <person name="Mukherjee P.K."/>
            <person name="Mukherjee M."/>
            <person name="Kredics L."/>
            <person name="Alcaraz L.D."/>
            <person name="Aerts A."/>
            <person name="Antal Z."/>
            <person name="Atanasova L."/>
            <person name="Cervantes-Badillo M.G."/>
            <person name="Challacombe J."/>
            <person name="Chertkov O."/>
            <person name="McCluskey K."/>
            <person name="Coulpier F."/>
            <person name="Deshpande N."/>
            <person name="von Doehren H."/>
            <person name="Ebbole D.J."/>
            <person name="Esquivel-Naranjo E.U."/>
            <person name="Fekete E."/>
            <person name="Flipphi M."/>
            <person name="Glaser F."/>
            <person name="Gomez-Rodriguez E.Y."/>
            <person name="Gruber S."/>
            <person name="Han C."/>
            <person name="Henrissat B."/>
            <person name="Hermosa R."/>
            <person name="Hernandez-Onate M."/>
            <person name="Karaffa L."/>
            <person name="Kosti I."/>
            <person name="Le Crom S."/>
            <person name="Lindquist E."/>
            <person name="Lucas S."/>
            <person name="Luebeck M."/>
            <person name="Luebeck P.S."/>
            <person name="Margeot A."/>
            <person name="Metz B."/>
            <person name="Misra M."/>
            <person name="Nevalainen H."/>
            <person name="Omann M."/>
            <person name="Packer N."/>
            <person name="Perrone G."/>
            <person name="Uresti-Rivera E.E."/>
            <person name="Salamov A."/>
            <person name="Schmoll M."/>
            <person name="Seiboth B."/>
            <person name="Shapiro H."/>
            <person name="Sukno S."/>
            <person name="Tamayo-Ramos J.A."/>
            <person name="Tisch D."/>
            <person name="Wiest A."/>
            <person name="Wilkinson H.H."/>
            <person name="Zhang M."/>
            <person name="Coutinho P.M."/>
            <person name="Kenerley C.M."/>
            <person name="Monte E."/>
            <person name="Baker S.E."/>
            <person name="Grigoriev I.V."/>
        </authorList>
    </citation>
    <scope>NUCLEOTIDE SEQUENCE [LARGE SCALE GENOMIC DNA]</scope>
    <source>
        <strain evidence="10">Gv29-8 / FGSC 10586</strain>
    </source>
</reference>
<evidence type="ECO:0000259" key="6">
    <source>
        <dbReference type="Pfam" id="PF10334"/>
    </source>
</evidence>
<evidence type="ECO:0000313" key="9">
    <source>
        <dbReference type="EMBL" id="EHK20449.1"/>
    </source>
</evidence>
<dbReference type="Pfam" id="PF10337">
    <property type="entry name" value="ArAE_2_N"/>
    <property type="match status" value="1"/>
</dbReference>
<dbReference type="GO" id="GO:0016020">
    <property type="term" value="C:membrane"/>
    <property type="evidence" value="ECO:0007669"/>
    <property type="project" value="UniProtKB-SubCell"/>
</dbReference>
<evidence type="ECO:0000256" key="2">
    <source>
        <dbReference type="ARBA" id="ARBA00022692"/>
    </source>
</evidence>
<evidence type="ECO:0008006" key="11">
    <source>
        <dbReference type="Google" id="ProtNLM"/>
    </source>
</evidence>